<dbReference type="PANTHER" id="PTHR23150">
    <property type="entry name" value="SULFATASE MODIFYING FACTOR 1, 2"/>
    <property type="match status" value="1"/>
</dbReference>
<keyword evidence="3" id="KW-1185">Reference proteome</keyword>
<name>A0A942TM03_9BACI</name>
<proteinExistence type="predicted"/>
<dbReference type="PANTHER" id="PTHR23150:SF19">
    <property type="entry name" value="FORMYLGLYCINE-GENERATING ENZYME"/>
    <property type="match status" value="1"/>
</dbReference>
<evidence type="ECO:0000313" key="2">
    <source>
        <dbReference type="EMBL" id="MBS4199853.1"/>
    </source>
</evidence>
<reference evidence="2 3" key="1">
    <citation type="submission" date="2021-05" db="EMBL/GenBank/DDBJ databases">
        <title>Novel Bacillus species.</title>
        <authorList>
            <person name="Liu G."/>
        </authorList>
    </citation>
    <scope>NUCLEOTIDE SEQUENCE [LARGE SCALE GENOMIC DNA]</scope>
    <source>
        <strain evidence="2 3">FJAT-49732</strain>
    </source>
</reference>
<dbReference type="Gene3D" id="3.90.1580.10">
    <property type="entry name" value="paralog of FGE (formylglycine-generating enzyme)"/>
    <property type="match status" value="1"/>
</dbReference>
<feature type="domain" description="Sulfatase-modifying factor enzyme-like" evidence="1">
    <location>
        <begin position="31"/>
        <end position="309"/>
    </location>
</feature>
<dbReference type="RefSeq" id="WP_213110489.1">
    <property type="nucleotide sequence ID" value="NZ_JAGYPJ010000001.1"/>
</dbReference>
<organism evidence="2 3">
    <name type="scientific">Lederbergia citrisecunda</name>
    <dbReference type="NCBI Taxonomy" id="2833583"/>
    <lineage>
        <taxon>Bacteria</taxon>
        <taxon>Bacillati</taxon>
        <taxon>Bacillota</taxon>
        <taxon>Bacilli</taxon>
        <taxon>Bacillales</taxon>
        <taxon>Bacillaceae</taxon>
        <taxon>Lederbergia</taxon>
    </lineage>
</organism>
<dbReference type="InterPro" id="IPR005532">
    <property type="entry name" value="SUMF_dom"/>
</dbReference>
<dbReference type="Pfam" id="PF03781">
    <property type="entry name" value="FGE-sulfatase"/>
    <property type="match status" value="1"/>
</dbReference>
<dbReference type="EMBL" id="JAGYPJ010000001">
    <property type="protein sequence ID" value="MBS4199853.1"/>
    <property type="molecule type" value="Genomic_DNA"/>
</dbReference>
<dbReference type="GO" id="GO:0120147">
    <property type="term" value="F:formylglycine-generating oxidase activity"/>
    <property type="evidence" value="ECO:0007669"/>
    <property type="project" value="TreeGrafter"/>
</dbReference>
<dbReference type="InterPro" id="IPR051043">
    <property type="entry name" value="Sulfatase_Mod_Factor_Kinase"/>
</dbReference>
<dbReference type="InterPro" id="IPR016187">
    <property type="entry name" value="CTDL_fold"/>
</dbReference>
<dbReference type="InterPro" id="IPR042095">
    <property type="entry name" value="SUMF_sf"/>
</dbReference>
<accession>A0A942TM03</accession>
<sequence>MNSCCSVSRESNEIEKLKNAIEKQKSTFSKNDMVLIQGGEYLMGTNDSEGFPADGEGPVRKVKIDSFYIDKYAVTNEQFMQFVHETNYITEAEQFGWSFVFHLFCSKETLKNNPQRVAAVPWWVAVKGAYWKQPEGPGSAIEDRLNHPVIHISWNDAISFCKWSGKRLPTEAEWEYSARGGLEQKKYPWGDDLIINGKYQCNIWQGEFPIKNTKRDGYIGTCPVDAFHPNGYGLYNVAGNVWEWCEDWFSVDYDKSDLINPSGPKTGTNKSVRGGSYLCHKSYCNRYRVAARSSNTPDSSTGNMGFRCAADVQ</sequence>
<evidence type="ECO:0000259" key="1">
    <source>
        <dbReference type="Pfam" id="PF03781"/>
    </source>
</evidence>
<comment type="caution">
    <text evidence="2">The sequence shown here is derived from an EMBL/GenBank/DDBJ whole genome shotgun (WGS) entry which is preliminary data.</text>
</comment>
<dbReference type="Proteomes" id="UP000682713">
    <property type="component" value="Unassembled WGS sequence"/>
</dbReference>
<dbReference type="AlphaFoldDB" id="A0A942TM03"/>
<gene>
    <name evidence="2" type="ORF">KHA93_09305</name>
</gene>
<protein>
    <submittedName>
        <fullName evidence="2">Formylglycine-generating enzyme family protein</fullName>
    </submittedName>
</protein>
<dbReference type="SUPFAM" id="SSF56436">
    <property type="entry name" value="C-type lectin-like"/>
    <property type="match status" value="1"/>
</dbReference>
<evidence type="ECO:0000313" key="3">
    <source>
        <dbReference type="Proteomes" id="UP000682713"/>
    </source>
</evidence>